<dbReference type="PANTHER" id="PTHR31451">
    <property type="match status" value="1"/>
</dbReference>
<dbReference type="InterPro" id="IPR045053">
    <property type="entry name" value="MAN-like"/>
</dbReference>
<dbReference type="STRING" id="1314781.A0A165CPZ3"/>
<comment type="catalytic activity">
    <reaction evidence="1">
        <text>Random hydrolysis of (1-&gt;4)-beta-D-mannosidic linkages in mannans, galactomannans and glucomannans.</text>
        <dbReference type="EC" id="3.2.1.78"/>
    </reaction>
</comment>
<dbReference type="OrthoDB" id="428177at2759"/>
<evidence type="ECO:0000256" key="1">
    <source>
        <dbReference type="ARBA" id="ARBA00001678"/>
    </source>
</evidence>
<evidence type="ECO:0000256" key="10">
    <source>
        <dbReference type="SAM" id="SignalP"/>
    </source>
</evidence>
<keyword evidence="13" id="KW-1185">Reference proteome</keyword>
<dbReference type="SUPFAM" id="SSF51445">
    <property type="entry name" value="(Trans)glycosidases"/>
    <property type="match status" value="1"/>
</dbReference>
<dbReference type="Pfam" id="PF00150">
    <property type="entry name" value="Cellulase"/>
    <property type="match status" value="1"/>
</dbReference>
<evidence type="ECO:0000313" key="13">
    <source>
        <dbReference type="Proteomes" id="UP000077266"/>
    </source>
</evidence>
<name>A0A165CPZ3_EXIGL</name>
<feature type="chain" id="PRO_5007856107" description="mannan endo-1,4-beta-mannosidase" evidence="10">
    <location>
        <begin position="22"/>
        <end position="353"/>
    </location>
</feature>
<evidence type="ECO:0000256" key="9">
    <source>
        <dbReference type="RuleBase" id="RU361153"/>
    </source>
</evidence>
<dbReference type="InterPro" id="IPR017853">
    <property type="entry name" value="GH"/>
</dbReference>
<dbReference type="Proteomes" id="UP000077266">
    <property type="component" value="Unassembled WGS sequence"/>
</dbReference>
<dbReference type="Gene3D" id="3.20.20.80">
    <property type="entry name" value="Glycosidases"/>
    <property type="match status" value="1"/>
</dbReference>
<evidence type="ECO:0000256" key="5">
    <source>
        <dbReference type="ARBA" id="ARBA00022525"/>
    </source>
</evidence>
<sequence length="353" mass="38476">MRAPALLAFAVAAATIPLASAFASFAGANNYYAYALPSNERSALLQSMNAAGMKVLRTFVNGVGTGQKNSSNIAVNDLEPTTIRQYDDTILNKIDQLMVEAHAWNIKLLICIYDKNVLAARGPYKTKYTESGFYTSAAALDDYNQRITHMLNTHKNALLNNQPWSFLGAYIFGYSVMNEPMINQGAGFFTQHLDWVCKVAAQIRANVGDKNQLIFTGGNSAGTSVQSFFFSSSCPAIDVVEIHDYTDGYDSYMQNAINQAKASGKKLIIGEWGSLVGSGRTANLQSNMQKINGWGIPWLYWEFITNPDPHQGEDYEINVNGGNDADYKTVKGFAQSAAAATNGVFDWSGALAL</sequence>
<comment type="subcellular location">
    <subcellularLocation>
        <location evidence="2">Secreted</location>
    </subcellularLocation>
</comment>
<evidence type="ECO:0000256" key="3">
    <source>
        <dbReference type="ARBA" id="ARBA00005641"/>
    </source>
</evidence>
<dbReference type="GO" id="GO:0016985">
    <property type="term" value="F:mannan endo-1,4-beta-mannosidase activity"/>
    <property type="evidence" value="ECO:0007669"/>
    <property type="project" value="UniProtKB-EC"/>
</dbReference>
<dbReference type="GO" id="GO:0046355">
    <property type="term" value="P:mannan catabolic process"/>
    <property type="evidence" value="ECO:0007669"/>
    <property type="project" value="UniProtKB-ARBA"/>
</dbReference>
<feature type="signal peptide" evidence="10">
    <location>
        <begin position="1"/>
        <end position="21"/>
    </location>
</feature>
<dbReference type="EMBL" id="KV426299">
    <property type="protein sequence ID" value="KZV82877.1"/>
    <property type="molecule type" value="Genomic_DNA"/>
</dbReference>
<dbReference type="InterPro" id="IPR001547">
    <property type="entry name" value="Glyco_hydro_5"/>
</dbReference>
<feature type="domain" description="Glycoside hydrolase family 5" evidence="11">
    <location>
        <begin position="40"/>
        <end position="303"/>
    </location>
</feature>
<accession>A0A165CPZ3</accession>
<protein>
    <recommendedName>
        <fullName evidence="4">mannan endo-1,4-beta-mannosidase</fullName>
        <ecNumber evidence="4">3.2.1.78</ecNumber>
    </recommendedName>
</protein>
<dbReference type="AlphaFoldDB" id="A0A165CPZ3"/>
<keyword evidence="6 10" id="KW-0732">Signal</keyword>
<keyword evidence="8 9" id="KW-0326">Glycosidase</keyword>
<dbReference type="EC" id="3.2.1.78" evidence="4"/>
<organism evidence="12 13">
    <name type="scientific">Exidia glandulosa HHB12029</name>
    <dbReference type="NCBI Taxonomy" id="1314781"/>
    <lineage>
        <taxon>Eukaryota</taxon>
        <taxon>Fungi</taxon>
        <taxon>Dikarya</taxon>
        <taxon>Basidiomycota</taxon>
        <taxon>Agaricomycotina</taxon>
        <taxon>Agaricomycetes</taxon>
        <taxon>Auriculariales</taxon>
        <taxon>Exidiaceae</taxon>
        <taxon>Exidia</taxon>
    </lineage>
</organism>
<evidence type="ECO:0000256" key="6">
    <source>
        <dbReference type="ARBA" id="ARBA00022729"/>
    </source>
</evidence>
<evidence type="ECO:0000256" key="7">
    <source>
        <dbReference type="ARBA" id="ARBA00022801"/>
    </source>
</evidence>
<dbReference type="InParanoid" id="A0A165CPZ3"/>
<reference evidence="12 13" key="1">
    <citation type="journal article" date="2016" name="Mol. Biol. Evol.">
        <title>Comparative Genomics of Early-Diverging Mushroom-Forming Fungi Provides Insights into the Origins of Lignocellulose Decay Capabilities.</title>
        <authorList>
            <person name="Nagy L.G."/>
            <person name="Riley R."/>
            <person name="Tritt A."/>
            <person name="Adam C."/>
            <person name="Daum C."/>
            <person name="Floudas D."/>
            <person name="Sun H."/>
            <person name="Yadav J.S."/>
            <person name="Pangilinan J."/>
            <person name="Larsson K.H."/>
            <person name="Matsuura K."/>
            <person name="Barry K."/>
            <person name="Labutti K."/>
            <person name="Kuo R."/>
            <person name="Ohm R.A."/>
            <person name="Bhattacharya S.S."/>
            <person name="Shirouzu T."/>
            <person name="Yoshinaga Y."/>
            <person name="Martin F.M."/>
            <person name="Grigoriev I.V."/>
            <person name="Hibbett D.S."/>
        </authorList>
    </citation>
    <scope>NUCLEOTIDE SEQUENCE [LARGE SCALE GENOMIC DNA]</scope>
    <source>
        <strain evidence="12 13">HHB12029</strain>
    </source>
</reference>
<evidence type="ECO:0000259" key="11">
    <source>
        <dbReference type="Pfam" id="PF00150"/>
    </source>
</evidence>
<gene>
    <name evidence="12" type="ORF">EXIGLDRAFT_729130</name>
</gene>
<proteinExistence type="inferred from homology"/>
<keyword evidence="5" id="KW-0964">Secreted</keyword>
<dbReference type="PANTHER" id="PTHR31451:SF39">
    <property type="entry name" value="MANNAN ENDO-1,4-BETA-MANNOSIDASE 1"/>
    <property type="match status" value="1"/>
</dbReference>
<evidence type="ECO:0000256" key="8">
    <source>
        <dbReference type="ARBA" id="ARBA00023295"/>
    </source>
</evidence>
<comment type="similarity">
    <text evidence="3 9">Belongs to the glycosyl hydrolase 5 (cellulase A) family.</text>
</comment>
<evidence type="ECO:0000256" key="2">
    <source>
        <dbReference type="ARBA" id="ARBA00004613"/>
    </source>
</evidence>
<keyword evidence="7 9" id="KW-0378">Hydrolase</keyword>
<dbReference type="GO" id="GO:0005576">
    <property type="term" value="C:extracellular region"/>
    <property type="evidence" value="ECO:0007669"/>
    <property type="project" value="UniProtKB-SubCell"/>
</dbReference>
<evidence type="ECO:0000256" key="4">
    <source>
        <dbReference type="ARBA" id="ARBA00012706"/>
    </source>
</evidence>
<evidence type="ECO:0000313" key="12">
    <source>
        <dbReference type="EMBL" id="KZV82877.1"/>
    </source>
</evidence>